<comment type="caution">
    <text evidence="2">The sequence shown here is derived from an EMBL/GenBank/DDBJ whole genome shotgun (WGS) entry which is preliminary data.</text>
</comment>
<organism evidence="2 3">
    <name type="scientific">Hymenobacter nitidus</name>
    <dbReference type="NCBI Taxonomy" id="2880929"/>
    <lineage>
        <taxon>Bacteria</taxon>
        <taxon>Pseudomonadati</taxon>
        <taxon>Bacteroidota</taxon>
        <taxon>Cytophagia</taxon>
        <taxon>Cytophagales</taxon>
        <taxon>Hymenobacteraceae</taxon>
        <taxon>Hymenobacter</taxon>
    </lineage>
</organism>
<evidence type="ECO:0000313" key="2">
    <source>
        <dbReference type="EMBL" id="MCB2376160.1"/>
    </source>
</evidence>
<dbReference type="PANTHER" id="PTHR30605">
    <property type="entry name" value="ANHYDRO-N-ACETYLMURAMIC ACID KINASE"/>
    <property type="match status" value="1"/>
</dbReference>
<name>A0ABS8AAB3_9BACT</name>
<keyword evidence="1" id="KW-0067">ATP-binding</keyword>
<dbReference type="InterPro" id="IPR043129">
    <property type="entry name" value="ATPase_NBD"/>
</dbReference>
<dbReference type="HAMAP" id="MF_01270">
    <property type="entry name" value="AnhMurNAc_kinase"/>
    <property type="match status" value="1"/>
</dbReference>
<dbReference type="CDD" id="cd24050">
    <property type="entry name" value="ASKHA_NBD_ANMK"/>
    <property type="match status" value="1"/>
</dbReference>
<dbReference type="PANTHER" id="PTHR30605:SF0">
    <property type="entry name" value="ANHYDRO-N-ACETYLMURAMIC ACID KINASE"/>
    <property type="match status" value="1"/>
</dbReference>
<keyword evidence="1 2" id="KW-0418">Kinase</keyword>
<comment type="pathway">
    <text evidence="1">Amino-sugar metabolism; 1,6-anhydro-N-acetylmuramate degradation.</text>
</comment>
<dbReference type="EMBL" id="JAJADQ010000001">
    <property type="protein sequence ID" value="MCB2376160.1"/>
    <property type="molecule type" value="Genomic_DNA"/>
</dbReference>
<evidence type="ECO:0000313" key="3">
    <source>
        <dbReference type="Proteomes" id="UP001165297"/>
    </source>
</evidence>
<comment type="function">
    <text evidence="1">Catalyzes the specific phosphorylation of 1,6-anhydro-N-acetylmuramic acid (anhMurNAc) with the simultaneous cleavage of the 1,6-anhydro ring, generating MurNAc-6-P. Is required for the utilization of anhMurNAc either imported from the medium or derived from its own cell wall murein, and thus plays a role in cell wall recycling.</text>
</comment>
<gene>
    <name evidence="1" type="primary">anmK</name>
    <name evidence="2" type="ORF">LGH70_01090</name>
</gene>
<dbReference type="EC" id="2.7.1.170" evidence="1"/>
<dbReference type="GO" id="GO:0016301">
    <property type="term" value="F:kinase activity"/>
    <property type="evidence" value="ECO:0007669"/>
    <property type="project" value="UniProtKB-KW"/>
</dbReference>
<dbReference type="Pfam" id="PF03702">
    <property type="entry name" value="AnmK"/>
    <property type="match status" value="1"/>
</dbReference>
<keyword evidence="1" id="KW-0547">Nucleotide-binding</keyword>
<dbReference type="SUPFAM" id="SSF53067">
    <property type="entry name" value="Actin-like ATPase domain"/>
    <property type="match status" value="1"/>
</dbReference>
<comment type="catalytic activity">
    <reaction evidence="1">
        <text>1,6-anhydro-N-acetyl-beta-muramate + ATP + H2O = N-acetyl-D-muramate 6-phosphate + ADP + H(+)</text>
        <dbReference type="Rhea" id="RHEA:24952"/>
        <dbReference type="ChEBI" id="CHEBI:15377"/>
        <dbReference type="ChEBI" id="CHEBI:15378"/>
        <dbReference type="ChEBI" id="CHEBI:30616"/>
        <dbReference type="ChEBI" id="CHEBI:58690"/>
        <dbReference type="ChEBI" id="CHEBI:58722"/>
        <dbReference type="ChEBI" id="CHEBI:456216"/>
        <dbReference type="EC" id="2.7.1.170"/>
    </reaction>
</comment>
<keyword evidence="1" id="KW-0808">Transferase</keyword>
<comment type="similarity">
    <text evidence="1">Belongs to the anhydro-N-acetylmuramic acid kinase family.</text>
</comment>
<feature type="binding site" evidence="1">
    <location>
        <begin position="25"/>
        <end position="32"/>
    </location>
    <ligand>
        <name>ATP</name>
        <dbReference type="ChEBI" id="CHEBI:30616"/>
    </ligand>
</feature>
<dbReference type="RefSeq" id="WP_226181870.1">
    <property type="nucleotide sequence ID" value="NZ_JAJADQ010000001.1"/>
</dbReference>
<keyword evidence="3" id="KW-1185">Reference proteome</keyword>
<sequence>MNTNLTRLFTLAQQPARRIIGLMSGTSLDGLDVALCRFSGHGPATQVVVEHFATVPYSETVRHEIRRIFAQTTVELQHLTLLHAWLGTLHADMVLDCLARWQVPPGEVDAIASHGQTMFHAPRHQHGLSNWPNATLQLGDGDHLAVRTGILTLSDFRQKHVAAGGQGAPLAVYGDYLVFSQPGEDRLLLNLGGIANFTYLAGSLDASQVFSTDTGPGNTLLDAFVRELYPGTQYDENGALAAQGRVHEALLAALLAHPFFAADIPKTTGPELFSSAYVRAAQHVSGSTGLSPTDLLATLTAFSAAGVGRAVRQAFGPERSFPVYASGGGMHNPTLMAALSRELPHCRFSTTAALGIAPDAKEAVLFAILANETLMGEARPLGHGAQAVPAVALGKISFPG</sequence>
<dbReference type="Proteomes" id="UP001165297">
    <property type="component" value="Unassembled WGS sequence"/>
</dbReference>
<dbReference type="InterPro" id="IPR005338">
    <property type="entry name" value="Anhydro_N_Ac-Mur_kinase"/>
</dbReference>
<dbReference type="Gene3D" id="3.30.420.40">
    <property type="match status" value="2"/>
</dbReference>
<keyword evidence="1" id="KW-0119">Carbohydrate metabolism</keyword>
<protein>
    <recommendedName>
        <fullName evidence="1">Anhydro-N-acetylmuramic acid kinase</fullName>
        <ecNumber evidence="1">2.7.1.170</ecNumber>
    </recommendedName>
    <alternativeName>
        <fullName evidence="1">AnhMurNAc kinase</fullName>
    </alternativeName>
</protein>
<evidence type="ECO:0000256" key="1">
    <source>
        <dbReference type="HAMAP-Rule" id="MF_01270"/>
    </source>
</evidence>
<accession>A0ABS8AAB3</accession>
<comment type="pathway">
    <text evidence="1">Cell wall biogenesis; peptidoglycan recycling.</text>
</comment>
<proteinExistence type="inferred from homology"/>
<reference evidence="2" key="1">
    <citation type="submission" date="2021-10" db="EMBL/GenBank/DDBJ databases">
        <authorList>
            <person name="Dean J.D."/>
            <person name="Kim M.K."/>
            <person name="Newey C.N."/>
            <person name="Stoker T.S."/>
            <person name="Thompson D.W."/>
            <person name="Grose J.H."/>
        </authorList>
    </citation>
    <scope>NUCLEOTIDE SEQUENCE</scope>
    <source>
        <strain evidence="2">BT635</strain>
    </source>
</reference>